<dbReference type="Proteomes" id="UP000824091">
    <property type="component" value="Unassembled WGS sequence"/>
</dbReference>
<protein>
    <recommendedName>
        <fullName evidence="2 5">Methionyl-tRNA formyltransferase</fullName>
        <ecNumber evidence="2 5">2.1.2.9</ecNumber>
    </recommendedName>
</protein>
<organism evidence="8 9">
    <name type="scientific">Candidatus Fimisoma avicola</name>
    <dbReference type="NCBI Taxonomy" id="2840826"/>
    <lineage>
        <taxon>Bacteria</taxon>
        <taxon>Bacillati</taxon>
        <taxon>Bacillota</taxon>
        <taxon>Clostridia</taxon>
        <taxon>Eubacteriales</taxon>
        <taxon>Candidatus Fimisoma</taxon>
    </lineage>
</organism>
<evidence type="ECO:0000256" key="5">
    <source>
        <dbReference type="HAMAP-Rule" id="MF_00182"/>
    </source>
</evidence>
<evidence type="ECO:0000259" key="6">
    <source>
        <dbReference type="Pfam" id="PF00551"/>
    </source>
</evidence>
<dbReference type="Pfam" id="PF00551">
    <property type="entry name" value="Formyl_trans_N"/>
    <property type="match status" value="1"/>
</dbReference>
<sequence>MKTVFMGTPEFSATILDYLYKSSHTVELVITQPDRARDRGKKIQVTPVKELAAGHGTPIMQPERLGGDEKVMDRLKDIAPDIIIVAAYGQILPQEVLTLPRFGCVNVHASLLPKLRGASPIQRAIADGEEKTGVTIMQMARGLDTGDIISQEEISIGRMNSGSLHDALAQAGGRLLIQTLRSIEDGTAVSVPQDESKATYAGLISKKDGKLDFSRSPEEIERLIRAYDPWPGAFCSYRGQTVKIWKAHPDDRNIDKPSGTVVGVSPEGIKISCGGKILVIEELQVPGKKRMKVSEYIKGHDVTEGTMFE</sequence>
<dbReference type="PANTHER" id="PTHR11138:SF5">
    <property type="entry name" value="METHIONYL-TRNA FORMYLTRANSFERASE, MITOCHONDRIAL"/>
    <property type="match status" value="1"/>
</dbReference>
<dbReference type="Pfam" id="PF02911">
    <property type="entry name" value="Formyl_trans_C"/>
    <property type="match status" value="1"/>
</dbReference>
<dbReference type="InterPro" id="IPR044135">
    <property type="entry name" value="Met-tRNA-FMT_C"/>
</dbReference>
<dbReference type="SUPFAM" id="SSF50486">
    <property type="entry name" value="FMT C-terminal domain-like"/>
    <property type="match status" value="1"/>
</dbReference>
<dbReference type="GO" id="GO:0005829">
    <property type="term" value="C:cytosol"/>
    <property type="evidence" value="ECO:0007669"/>
    <property type="project" value="TreeGrafter"/>
</dbReference>
<reference evidence="8" key="2">
    <citation type="journal article" date="2021" name="PeerJ">
        <title>Extensive microbial diversity within the chicken gut microbiome revealed by metagenomics and culture.</title>
        <authorList>
            <person name="Gilroy R."/>
            <person name="Ravi A."/>
            <person name="Getino M."/>
            <person name="Pursley I."/>
            <person name="Horton D.L."/>
            <person name="Alikhan N.F."/>
            <person name="Baker D."/>
            <person name="Gharbi K."/>
            <person name="Hall N."/>
            <person name="Watson M."/>
            <person name="Adriaenssens E.M."/>
            <person name="Foster-Nyarko E."/>
            <person name="Jarju S."/>
            <person name="Secka A."/>
            <person name="Antonio M."/>
            <person name="Oren A."/>
            <person name="Chaudhuri R.R."/>
            <person name="La Ragione R."/>
            <person name="Hildebrand F."/>
            <person name="Pallen M.J."/>
        </authorList>
    </citation>
    <scope>NUCLEOTIDE SEQUENCE</scope>
    <source>
        <strain evidence="8">11300</strain>
    </source>
</reference>
<dbReference type="InterPro" id="IPR036477">
    <property type="entry name" value="Formyl_transf_N_sf"/>
</dbReference>
<evidence type="ECO:0000256" key="4">
    <source>
        <dbReference type="ARBA" id="ARBA00022917"/>
    </source>
</evidence>
<keyword evidence="4 5" id="KW-0648">Protein biosynthesis</keyword>
<evidence type="ECO:0000256" key="3">
    <source>
        <dbReference type="ARBA" id="ARBA00022679"/>
    </source>
</evidence>
<dbReference type="EMBL" id="DVMO01000057">
    <property type="protein sequence ID" value="HIU27505.1"/>
    <property type="molecule type" value="Genomic_DNA"/>
</dbReference>
<accession>A0A9D1I5S5</accession>
<feature type="domain" description="Formyl transferase N-terminal" evidence="6">
    <location>
        <begin position="1"/>
        <end position="179"/>
    </location>
</feature>
<evidence type="ECO:0000313" key="8">
    <source>
        <dbReference type="EMBL" id="HIU27505.1"/>
    </source>
</evidence>
<dbReference type="CDD" id="cd08646">
    <property type="entry name" value="FMT_core_Met-tRNA-FMT_N"/>
    <property type="match status" value="1"/>
</dbReference>
<dbReference type="EC" id="2.1.2.9" evidence="2 5"/>
<comment type="similarity">
    <text evidence="1 5">Belongs to the Fmt family.</text>
</comment>
<dbReference type="SUPFAM" id="SSF53328">
    <property type="entry name" value="Formyltransferase"/>
    <property type="match status" value="1"/>
</dbReference>
<dbReference type="CDD" id="cd08704">
    <property type="entry name" value="Met_tRNA_FMT_C"/>
    <property type="match status" value="1"/>
</dbReference>
<feature type="domain" description="Formyl transferase C-terminal" evidence="7">
    <location>
        <begin position="204"/>
        <end position="300"/>
    </location>
</feature>
<comment type="caution">
    <text evidence="8">The sequence shown here is derived from an EMBL/GenBank/DDBJ whole genome shotgun (WGS) entry which is preliminary data.</text>
</comment>
<dbReference type="AlphaFoldDB" id="A0A9D1I5S5"/>
<dbReference type="InterPro" id="IPR005794">
    <property type="entry name" value="Fmt"/>
</dbReference>
<dbReference type="InterPro" id="IPR041711">
    <property type="entry name" value="Met-tRNA-FMT_N"/>
</dbReference>
<dbReference type="GO" id="GO:0004479">
    <property type="term" value="F:methionyl-tRNA formyltransferase activity"/>
    <property type="evidence" value="ECO:0007669"/>
    <property type="project" value="UniProtKB-UniRule"/>
</dbReference>
<evidence type="ECO:0000259" key="7">
    <source>
        <dbReference type="Pfam" id="PF02911"/>
    </source>
</evidence>
<evidence type="ECO:0000256" key="1">
    <source>
        <dbReference type="ARBA" id="ARBA00010699"/>
    </source>
</evidence>
<dbReference type="PANTHER" id="PTHR11138">
    <property type="entry name" value="METHIONYL-TRNA FORMYLTRANSFERASE"/>
    <property type="match status" value="1"/>
</dbReference>
<dbReference type="HAMAP" id="MF_00182">
    <property type="entry name" value="Formyl_trans"/>
    <property type="match status" value="1"/>
</dbReference>
<feature type="binding site" evidence="5">
    <location>
        <begin position="110"/>
        <end position="113"/>
    </location>
    <ligand>
        <name>(6S)-5,6,7,8-tetrahydrofolate</name>
        <dbReference type="ChEBI" id="CHEBI:57453"/>
    </ligand>
</feature>
<dbReference type="InterPro" id="IPR005793">
    <property type="entry name" value="Formyl_trans_C"/>
</dbReference>
<name>A0A9D1I5S5_9FIRM</name>
<dbReference type="InterPro" id="IPR002376">
    <property type="entry name" value="Formyl_transf_N"/>
</dbReference>
<dbReference type="Gene3D" id="3.40.50.12230">
    <property type="match status" value="1"/>
</dbReference>
<dbReference type="FunFam" id="3.40.50.12230:FF:000001">
    <property type="entry name" value="Methionyl-tRNA formyltransferase"/>
    <property type="match status" value="1"/>
</dbReference>
<comment type="function">
    <text evidence="5">Attaches a formyl group to the free amino group of methionyl-tRNA(fMet). The formyl group appears to play a dual role in the initiator identity of N-formylmethionyl-tRNA by promoting its recognition by IF2 and preventing the misappropriation of this tRNA by the elongation apparatus.</text>
</comment>
<evidence type="ECO:0000256" key="2">
    <source>
        <dbReference type="ARBA" id="ARBA00012261"/>
    </source>
</evidence>
<proteinExistence type="inferred from homology"/>
<keyword evidence="3 5" id="KW-0808">Transferase</keyword>
<dbReference type="NCBIfam" id="TIGR00460">
    <property type="entry name" value="fmt"/>
    <property type="match status" value="1"/>
</dbReference>
<reference evidence="8" key="1">
    <citation type="submission" date="2020-10" db="EMBL/GenBank/DDBJ databases">
        <authorList>
            <person name="Gilroy R."/>
        </authorList>
    </citation>
    <scope>NUCLEOTIDE SEQUENCE</scope>
    <source>
        <strain evidence="8">11300</strain>
    </source>
</reference>
<evidence type="ECO:0000313" key="9">
    <source>
        <dbReference type="Proteomes" id="UP000824091"/>
    </source>
</evidence>
<comment type="catalytic activity">
    <reaction evidence="5">
        <text>L-methionyl-tRNA(fMet) + (6R)-10-formyltetrahydrofolate = N-formyl-L-methionyl-tRNA(fMet) + (6S)-5,6,7,8-tetrahydrofolate + H(+)</text>
        <dbReference type="Rhea" id="RHEA:24380"/>
        <dbReference type="Rhea" id="RHEA-COMP:9952"/>
        <dbReference type="Rhea" id="RHEA-COMP:9953"/>
        <dbReference type="ChEBI" id="CHEBI:15378"/>
        <dbReference type="ChEBI" id="CHEBI:57453"/>
        <dbReference type="ChEBI" id="CHEBI:78530"/>
        <dbReference type="ChEBI" id="CHEBI:78844"/>
        <dbReference type="ChEBI" id="CHEBI:195366"/>
        <dbReference type="EC" id="2.1.2.9"/>
    </reaction>
</comment>
<dbReference type="InterPro" id="IPR011034">
    <property type="entry name" value="Formyl_transferase-like_C_sf"/>
</dbReference>
<gene>
    <name evidence="5" type="primary">fmt</name>
    <name evidence="8" type="ORF">IAD16_03845</name>
</gene>